<protein>
    <recommendedName>
        <fullName evidence="2">PPM-type phosphatase domain-containing protein</fullName>
    </recommendedName>
</protein>
<feature type="compositionally biased region" description="Basic and acidic residues" evidence="1">
    <location>
        <begin position="423"/>
        <end position="434"/>
    </location>
</feature>
<dbReference type="GO" id="GO:0004722">
    <property type="term" value="F:protein serine/threonine phosphatase activity"/>
    <property type="evidence" value="ECO:0007669"/>
    <property type="project" value="InterPro"/>
</dbReference>
<accession>A0A7S1YT18</accession>
<dbReference type="SMART" id="SM00332">
    <property type="entry name" value="PP2Cc"/>
    <property type="match status" value="1"/>
</dbReference>
<dbReference type="InterPro" id="IPR015655">
    <property type="entry name" value="PP2C"/>
</dbReference>
<dbReference type="InterPro" id="IPR001932">
    <property type="entry name" value="PPM-type_phosphatase-like_dom"/>
</dbReference>
<evidence type="ECO:0000256" key="1">
    <source>
        <dbReference type="SAM" id="MobiDB-lite"/>
    </source>
</evidence>
<feature type="compositionally biased region" description="Low complexity" evidence="1">
    <location>
        <begin position="187"/>
        <end position="197"/>
    </location>
</feature>
<feature type="compositionally biased region" description="Polar residues" evidence="1">
    <location>
        <begin position="453"/>
        <end position="466"/>
    </location>
</feature>
<feature type="compositionally biased region" description="Acidic residues" evidence="1">
    <location>
        <begin position="34"/>
        <end position="46"/>
    </location>
</feature>
<feature type="compositionally biased region" description="Basic and acidic residues" evidence="1">
    <location>
        <begin position="201"/>
        <end position="215"/>
    </location>
</feature>
<proteinExistence type="predicted"/>
<dbReference type="PANTHER" id="PTHR47992">
    <property type="entry name" value="PROTEIN PHOSPHATASE"/>
    <property type="match status" value="1"/>
</dbReference>
<dbReference type="SUPFAM" id="SSF81606">
    <property type="entry name" value="PP2C-like"/>
    <property type="match status" value="1"/>
</dbReference>
<feature type="compositionally biased region" description="Basic and acidic residues" evidence="1">
    <location>
        <begin position="112"/>
        <end position="131"/>
    </location>
</feature>
<dbReference type="InterPro" id="IPR036457">
    <property type="entry name" value="PPM-type-like_dom_sf"/>
</dbReference>
<gene>
    <name evidence="3" type="ORF">DBRI1063_LOCUS4783</name>
</gene>
<feature type="domain" description="PPM-type phosphatase" evidence="2">
    <location>
        <begin position="297"/>
        <end position="601"/>
    </location>
</feature>
<organism evidence="3">
    <name type="scientific">Ditylum brightwellii</name>
    <dbReference type="NCBI Taxonomy" id="49249"/>
    <lineage>
        <taxon>Eukaryota</taxon>
        <taxon>Sar</taxon>
        <taxon>Stramenopiles</taxon>
        <taxon>Ochrophyta</taxon>
        <taxon>Bacillariophyta</taxon>
        <taxon>Mediophyceae</taxon>
        <taxon>Lithodesmiophycidae</taxon>
        <taxon>Lithodesmiales</taxon>
        <taxon>Lithodesmiaceae</taxon>
        <taxon>Ditylum</taxon>
    </lineage>
</organism>
<feature type="region of interest" description="Disordered" evidence="1">
    <location>
        <begin position="88"/>
        <end position="257"/>
    </location>
</feature>
<dbReference type="Pfam" id="PF00481">
    <property type="entry name" value="PP2C"/>
    <property type="match status" value="1"/>
</dbReference>
<sequence length="631" mass="70582">MEERNKPKNEKDKYDSKIEEKRKSQDPTTLKDDDSSDDDDDKEEEGTFQICLADTPTKEERSHTFRQRRLTYTKHNLAAAAAMLNDTEQLLNTMKGDDKKDENDNDDENDDGDAKDCKPSSSSDNKHKEQSSEEQQQQQTTNETSNNNNNNNNETKSLKRKNEESISSSSSSPSQQPQQRHKRFKKSTTTSSSSSKKPILKRLESRTLHAGEIKKTSSCSPSSSSNTSYNNNNSTSSPESSSQRGWRRKRQHRNSITLKEEMKVLPFPRSIVGTFSCHGVEPLYDSDYEREEEEEEEEVVEVDKGSTTVAKINQDRGGVAFPYGNCPRTALFAAYDGHGEGGELVSQYSLHEIQRRLEKHPLFDTNVEQAFHDTFLAVDEELKDEPDIEPLYSGSTACVVLLRNQLLTIANVGDSRAVIARPKQKDGDTNKNDNDTNTTATNDDTNDDDDDNPFTSLDLSVDQNPDSPGEQERIIQNGGYVSPPPEEGLSARVWLDSSCTQIGLAMARSIGDHAVKPVGVIAEPVVTQHSLTTQDEFMILATDGVWEFISSEEAVNIVGKRLLKGEGSTKACQVLIEAAAAKWHEYEGDYRDDITALVIQLDKLWDSVNDEMYKFDDCPDHEDKGAKLAVV</sequence>
<feature type="compositionally biased region" description="Low complexity" evidence="1">
    <location>
        <begin position="167"/>
        <end position="178"/>
    </location>
</feature>
<feature type="compositionally biased region" description="Basic and acidic residues" evidence="1">
    <location>
        <begin position="1"/>
        <end position="33"/>
    </location>
</feature>
<dbReference type="CDD" id="cd00143">
    <property type="entry name" value="PP2Cc"/>
    <property type="match status" value="1"/>
</dbReference>
<feature type="compositionally biased region" description="Low complexity" evidence="1">
    <location>
        <begin position="216"/>
        <end position="242"/>
    </location>
</feature>
<feature type="region of interest" description="Disordered" evidence="1">
    <location>
        <begin position="1"/>
        <end position="69"/>
    </location>
</feature>
<dbReference type="Gene3D" id="3.60.40.10">
    <property type="entry name" value="PPM-type phosphatase domain"/>
    <property type="match status" value="1"/>
</dbReference>
<reference evidence="3" key="1">
    <citation type="submission" date="2021-01" db="EMBL/GenBank/DDBJ databases">
        <authorList>
            <person name="Corre E."/>
            <person name="Pelletier E."/>
            <person name="Niang G."/>
            <person name="Scheremetjew M."/>
            <person name="Finn R."/>
            <person name="Kale V."/>
            <person name="Holt S."/>
            <person name="Cochrane G."/>
            <person name="Meng A."/>
            <person name="Brown T."/>
            <person name="Cohen L."/>
        </authorList>
    </citation>
    <scope>NUCLEOTIDE SEQUENCE</scope>
    <source>
        <strain evidence="3">Pop2</strain>
    </source>
</reference>
<evidence type="ECO:0000259" key="2">
    <source>
        <dbReference type="PROSITE" id="PS51746"/>
    </source>
</evidence>
<dbReference type="AlphaFoldDB" id="A0A7S1YT18"/>
<feature type="region of interest" description="Disordered" evidence="1">
    <location>
        <begin position="420"/>
        <end position="481"/>
    </location>
</feature>
<dbReference type="EMBL" id="HBGN01007506">
    <property type="protein sequence ID" value="CAD9318353.1"/>
    <property type="molecule type" value="Transcribed_RNA"/>
</dbReference>
<feature type="compositionally biased region" description="Low complexity" evidence="1">
    <location>
        <begin position="133"/>
        <end position="155"/>
    </location>
</feature>
<dbReference type="PROSITE" id="PS51746">
    <property type="entry name" value="PPM_2"/>
    <property type="match status" value="1"/>
</dbReference>
<name>A0A7S1YT18_9STRA</name>
<evidence type="ECO:0000313" key="3">
    <source>
        <dbReference type="EMBL" id="CAD9318353.1"/>
    </source>
</evidence>